<keyword evidence="2" id="KW-1185">Reference proteome</keyword>
<protein>
    <submittedName>
        <fullName evidence="1">Uncharacterized protein</fullName>
    </submittedName>
</protein>
<evidence type="ECO:0000313" key="1">
    <source>
        <dbReference type="EMBL" id="TNN88176.1"/>
    </source>
</evidence>
<accession>A0A4Z2JD59</accession>
<evidence type="ECO:0000313" key="2">
    <source>
        <dbReference type="Proteomes" id="UP000314294"/>
    </source>
</evidence>
<dbReference type="AlphaFoldDB" id="A0A4Z2JD59"/>
<gene>
    <name evidence="1" type="ORF">EYF80_001392</name>
</gene>
<proteinExistence type="predicted"/>
<sequence length="102" mass="11412">MPSTPCVPLSSSGRGREEFVPICVPYEAMSVCSKACGWACVCAVLSGQSLTAIERHKVWCFGALMQCKGHRVLCMYFYILNKSPFSYHNAVNSYLVLFYNWA</sequence>
<reference evidence="1 2" key="1">
    <citation type="submission" date="2019-03" db="EMBL/GenBank/DDBJ databases">
        <title>First draft genome of Liparis tanakae, snailfish: a comprehensive survey of snailfish specific genes.</title>
        <authorList>
            <person name="Kim W."/>
            <person name="Song I."/>
            <person name="Jeong J.-H."/>
            <person name="Kim D."/>
            <person name="Kim S."/>
            <person name="Ryu S."/>
            <person name="Song J.Y."/>
            <person name="Lee S.K."/>
        </authorList>
    </citation>
    <scope>NUCLEOTIDE SEQUENCE [LARGE SCALE GENOMIC DNA]</scope>
    <source>
        <tissue evidence="1">Muscle</tissue>
    </source>
</reference>
<name>A0A4Z2JD59_9TELE</name>
<organism evidence="1 2">
    <name type="scientific">Liparis tanakae</name>
    <name type="common">Tanaka's snailfish</name>
    <dbReference type="NCBI Taxonomy" id="230148"/>
    <lineage>
        <taxon>Eukaryota</taxon>
        <taxon>Metazoa</taxon>
        <taxon>Chordata</taxon>
        <taxon>Craniata</taxon>
        <taxon>Vertebrata</taxon>
        <taxon>Euteleostomi</taxon>
        <taxon>Actinopterygii</taxon>
        <taxon>Neopterygii</taxon>
        <taxon>Teleostei</taxon>
        <taxon>Neoteleostei</taxon>
        <taxon>Acanthomorphata</taxon>
        <taxon>Eupercaria</taxon>
        <taxon>Perciformes</taxon>
        <taxon>Cottioidei</taxon>
        <taxon>Cottales</taxon>
        <taxon>Liparidae</taxon>
        <taxon>Liparis</taxon>
    </lineage>
</organism>
<dbReference type="Proteomes" id="UP000314294">
    <property type="component" value="Unassembled WGS sequence"/>
</dbReference>
<dbReference type="EMBL" id="SRLO01000006">
    <property type="protein sequence ID" value="TNN88176.1"/>
    <property type="molecule type" value="Genomic_DNA"/>
</dbReference>
<comment type="caution">
    <text evidence="1">The sequence shown here is derived from an EMBL/GenBank/DDBJ whole genome shotgun (WGS) entry which is preliminary data.</text>
</comment>